<protein>
    <submittedName>
        <fullName evidence="1">Uncharacterized protein</fullName>
    </submittedName>
</protein>
<dbReference type="InterPro" id="IPR024079">
    <property type="entry name" value="MetalloPept_cat_dom_sf"/>
</dbReference>
<keyword evidence="2" id="KW-1185">Reference proteome</keyword>
<sequence>MPVKIRFRFELNAEEVDLDLQLKRLINDDVKLYMTKKGVTQPMLTSNNDDDMCGLYKEGKTKAAVIVKCKQLEWRCWPVGTFTLKGKRYRLETTDSQPEATHFVTEIHGDGRDFDIHTDEQPIPEYHQSPGINVADMSGQVGLKQTHRRLKRMIPAGVDIIEIFVFADDTIYQRFLALHGDENTTMKKIREYYILICTEMGHIYELIKESNRTGIDIQIFFKGIHVSSDSTGAPWSAQVMDSSTALNIFSAWQKRFRLTNNLQYHLAMAITG</sequence>
<organism evidence="1 2">
    <name type="scientific">Sinanodonta woodiana</name>
    <name type="common">Chinese pond mussel</name>
    <name type="synonym">Anodonta woodiana</name>
    <dbReference type="NCBI Taxonomy" id="1069815"/>
    <lineage>
        <taxon>Eukaryota</taxon>
        <taxon>Metazoa</taxon>
        <taxon>Spiralia</taxon>
        <taxon>Lophotrochozoa</taxon>
        <taxon>Mollusca</taxon>
        <taxon>Bivalvia</taxon>
        <taxon>Autobranchia</taxon>
        <taxon>Heteroconchia</taxon>
        <taxon>Palaeoheterodonta</taxon>
        <taxon>Unionida</taxon>
        <taxon>Unionoidea</taxon>
        <taxon>Unionidae</taxon>
        <taxon>Unioninae</taxon>
        <taxon>Sinanodonta</taxon>
    </lineage>
</organism>
<evidence type="ECO:0000313" key="1">
    <source>
        <dbReference type="EMBL" id="KAL3832569.1"/>
    </source>
</evidence>
<evidence type="ECO:0000313" key="2">
    <source>
        <dbReference type="Proteomes" id="UP001634394"/>
    </source>
</evidence>
<reference evidence="1 2" key="1">
    <citation type="submission" date="2024-11" db="EMBL/GenBank/DDBJ databases">
        <title>Chromosome-level genome assembly of the freshwater bivalve Anodonta woodiana.</title>
        <authorList>
            <person name="Chen X."/>
        </authorList>
    </citation>
    <scope>NUCLEOTIDE SEQUENCE [LARGE SCALE GENOMIC DNA]</scope>
    <source>
        <strain evidence="1">MN2024</strain>
        <tissue evidence="1">Gills</tissue>
    </source>
</reference>
<name>A0ABD3T6P7_SINWO</name>
<comment type="caution">
    <text evidence="1">The sequence shown here is derived from an EMBL/GenBank/DDBJ whole genome shotgun (WGS) entry which is preliminary data.</text>
</comment>
<proteinExistence type="predicted"/>
<gene>
    <name evidence="1" type="ORF">ACJMK2_024202</name>
</gene>
<dbReference type="Proteomes" id="UP001634394">
    <property type="component" value="Unassembled WGS sequence"/>
</dbReference>
<dbReference type="AlphaFoldDB" id="A0ABD3T6P7"/>
<accession>A0ABD3T6P7</accession>
<dbReference type="Gene3D" id="3.40.390.10">
    <property type="entry name" value="Collagenase (Catalytic Domain)"/>
    <property type="match status" value="1"/>
</dbReference>
<dbReference type="EMBL" id="JBJQND010000019">
    <property type="protein sequence ID" value="KAL3832569.1"/>
    <property type="molecule type" value="Genomic_DNA"/>
</dbReference>